<comment type="caution">
    <text evidence="1">The sequence shown here is derived from an EMBL/GenBank/DDBJ whole genome shotgun (WGS) entry which is preliminary data.</text>
</comment>
<evidence type="ECO:0000313" key="1">
    <source>
        <dbReference type="EMBL" id="CAH0169158.1"/>
    </source>
</evidence>
<organism evidence="1 2">
    <name type="scientific">Peribacillus simplex</name>
    <dbReference type="NCBI Taxonomy" id="1478"/>
    <lineage>
        <taxon>Bacteria</taxon>
        <taxon>Bacillati</taxon>
        <taxon>Bacillota</taxon>
        <taxon>Bacilli</taxon>
        <taxon>Bacillales</taxon>
        <taxon>Bacillaceae</taxon>
        <taxon>Peribacillus</taxon>
    </lineage>
</organism>
<accession>A0A9W4KS99</accession>
<gene>
    <name evidence="1" type="ORF">SRABI133_01140</name>
</gene>
<reference evidence="1" key="1">
    <citation type="submission" date="2021-11" db="EMBL/GenBank/DDBJ databases">
        <authorList>
            <person name="Bulgarelli D."/>
        </authorList>
    </citation>
    <scope>NUCLEOTIDE SEQUENCE</scope>
    <source>
        <strain evidence="1">Bi133</strain>
    </source>
</reference>
<sequence>MKFKTDITIIIENGDTKTEHTFENEEISITRATKLWIENDSSIESEFIETIKLCHSTDKRTGKMSNYIIKTSEITPVQEFRKYYVSKIDEVNQAITFEWIGY</sequence>
<protein>
    <submittedName>
        <fullName evidence="1">Uncharacterized protein</fullName>
    </submittedName>
</protein>
<name>A0A9W4KS99_9BACI</name>
<dbReference type="EMBL" id="CAKKMG010000009">
    <property type="protein sequence ID" value="CAH0169158.1"/>
    <property type="molecule type" value="Genomic_DNA"/>
</dbReference>
<dbReference type="RefSeq" id="WP_230301115.1">
    <property type="nucleotide sequence ID" value="NZ_CAKKMG010000009.1"/>
</dbReference>
<proteinExistence type="predicted"/>
<evidence type="ECO:0000313" key="2">
    <source>
        <dbReference type="Proteomes" id="UP000789326"/>
    </source>
</evidence>
<dbReference type="Proteomes" id="UP000789326">
    <property type="component" value="Unassembled WGS sequence"/>
</dbReference>
<dbReference type="AlphaFoldDB" id="A0A9W4KS99"/>